<organism evidence="2 3">
    <name type="scientific">Romanomermis culicivorax</name>
    <name type="common">Nematode worm</name>
    <dbReference type="NCBI Taxonomy" id="13658"/>
    <lineage>
        <taxon>Eukaryota</taxon>
        <taxon>Metazoa</taxon>
        <taxon>Ecdysozoa</taxon>
        <taxon>Nematoda</taxon>
        <taxon>Enoplea</taxon>
        <taxon>Dorylaimia</taxon>
        <taxon>Mermithida</taxon>
        <taxon>Mermithoidea</taxon>
        <taxon>Mermithidae</taxon>
        <taxon>Romanomermis</taxon>
    </lineage>
</organism>
<accession>A0A915JAH0</accession>
<protein>
    <submittedName>
        <fullName evidence="3">Uncharacterized protein</fullName>
    </submittedName>
</protein>
<evidence type="ECO:0000313" key="3">
    <source>
        <dbReference type="WBParaSite" id="nRc.2.0.1.t22671-RA"/>
    </source>
</evidence>
<keyword evidence="2" id="KW-1185">Reference proteome</keyword>
<feature type="transmembrane region" description="Helical" evidence="1">
    <location>
        <begin position="151"/>
        <end position="168"/>
    </location>
</feature>
<keyword evidence="1" id="KW-0472">Membrane</keyword>
<reference evidence="3" key="1">
    <citation type="submission" date="2022-11" db="UniProtKB">
        <authorList>
            <consortium name="WormBaseParasite"/>
        </authorList>
    </citation>
    <scope>IDENTIFICATION</scope>
</reference>
<name>A0A915JAH0_ROMCU</name>
<keyword evidence="1" id="KW-1133">Transmembrane helix</keyword>
<feature type="transmembrane region" description="Helical" evidence="1">
    <location>
        <begin position="73"/>
        <end position="96"/>
    </location>
</feature>
<evidence type="ECO:0000313" key="2">
    <source>
        <dbReference type="Proteomes" id="UP000887565"/>
    </source>
</evidence>
<feature type="transmembrane region" description="Helical" evidence="1">
    <location>
        <begin position="188"/>
        <end position="206"/>
    </location>
</feature>
<proteinExistence type="predicted"/>
<feature type="transmembrane region" description="Helical" evidence="1">
    <location>
        <begin position="37"/>
        <end position="61"/>
    </location>
</feature>
<dbReference type="WBParaSite" id="nRc.2.0.1.t22671-RA">
    <property type="protein sequence ID" value="nRc.2.0.1.t22671-RA"/>
    <property type="gene ID" value="nRc.2.0.1.g22671"/>
</dbReference>
<dbReference type="AlphaFoldDB" id="A0A915JAH0"/>
<evidence type="ECO:0000256" key="1">
    <source>
        <dbReference type="SAM" id="Phobius"/>
    </source>
</evidence>
<sequence length="214" mass="23006">MLVNLLTNYLWVAVCLFVSALVNLTLGKIYVPIVGVLFGSGLIFMVTCLFLPYFIAQYLPVKMEGSEDEKRMYMLVACVVDYVTFMVLLAGAFVPFNAPPSFLLPLLIGVLADALGPSLGSQPRTVFLGSVLGVPAAASFVYGMFTGSLTGMYFVWLLAQLAVALVDVQMKISAFKGGKAADSASQGFSLICFLYVTFLMTVLTSGHEEKSADS</sequence>
<keyword evidence="1" id="KW-0812">Transmembrane</keyword>
<dbReference type="Proteomes" id="UP000887565">
    <property type="component" value="Unplaced"/>
</dbReference>